<dbReference type="PANTHER" id="PTHR11347">
    <property type="entry name" value="CYCLIC NUCLEOTIDE PHOSPHODIESTERASE"/>
    <property type="match status" value="1"/>
</dbReference>
<dbReference type="Gene3D" id="3.30.450.40">
    <property type="match status" value="2"/>
</dbReference>
<reference evidence="10 11" key="1">
    <citation type="submission" date="2020-11" db="EMBL/GenBank/DDBJ databases">
        <authorList>
            <person name="Wallbank WR R."/>
            <person name="Pardo Diaz C."/>
            <person name="Kozak K."/>
            <person name="Martin S."/>
            <person name="Jiggins C."/>
            <person name="Moest M."/>
            <person name="Warren A I."/>
            <person name="Generalovic N T."/>
            <person name="Byers J.R.P. K."/>
            <person name="Montejo-Kovacevich G."/>
            <person name="Yen C E."/>
        </authorList>
    </citation>
    <scope>NUCLEOTIDE SEQUENCE [LARGE SCALE GENOMIC DNA]</scope>
</reference>
<dbReference type="GO" id="GO:0046872">
    <property type="term" value="F:metal ion binding"/>
    <property type="evidence" value="ECO:0007669"/>
    <property type="project" value="UniProtKB-KW"/>
</dbReference>
<evidence type="ECO:0000313" key="10">
    <source>
        <dbReference type="EMBL" id="CAD7078029.1"/>
    </source>
</evidence>
<keyword evidence="11" id="KW-1185">Reference proteome</keyword>
<dbReference type="AlphaFoldDB" id="A0A7R8YQ44"/>
<dbReference type="Pfam" id="PF01590">
    <property type="entry name" value="GAF"/>
    <property type="match status" value="1"/>
</dbReference>
<gene>
    <name evidence="10" type="ORF">HERILL_LOCUS1324</name>
</gene>
<name>A0A7R8YQ44_HERIL</name>
<evidence type="ECO:0000259" key="9">
    <source>
        <dbReference type="PROSITE" id="PS51845"/>
    </source>
</evidence>
<dbReference type="GO" id="GO:0007165">
    <property type="term" value="P:signal transduction"/>
    <property type="evidence" value="ECO:0007669"/>
    <property type="project" value="InterPro"/>
</dbReference>
<dbReference type="InterPro" id="IPR002073">
    <property type="entry name" value="PDEase_catalytic_dom"/>
</dbReference>
<accession>A0A7R8YQ44</accession>
<evidence type="ECO:0000313" key="11">
    <source>
        <dbReference type="Proteomes" id="UP000594454"/>
    </source>
</evidence>
<dbReference type="InterPro" id="IPR029016">
    <property type="entry name" value="GAF-like_dom_sf"/>
</dbReference>
<dbReference type="PRINTS" id="PR00387">
    <property type="entry name" value="PDIESTERASE1"/>
</dbReference>
<feature type="active site" description="Proton donor" evidence="7">
    <location>
        <position position="509"/>
    </location>
</feature>
<evidence type="ECO:0000256" key="4">
    <source>
        <dbReference type="ARBA" id="ARBA00022723"/>
    </source>
</evidence>
<dbReference type="OrthoDB" id="7982136at2759"/>
<evidence type="ECO:0000256" key="3">
    <source>
        <dbReference type="ARBA" id="ARBA00012319"/>
    </source>
</evidence>
<dbReference type="InterPro" id="IPR023088">
    <property type="entry name" value="PDEase"/>
</dbReference>
<dbReference type="SUPFAM" id="SSF109604">
    <property type="entry name" value="HD-domain/PDEase-like"/>
    <property type="match status" value="1"/>
</dbReference>
<dbReference type="Proteomes" id="UP000594454">
    <property type="component" value="Chromosome 1"/>
</dbReference>
<comment type="similarity">
    <text evidence="2">Belongs to the cyclic nucleotide phosphodiesterase family.</text>
</comment>
<feature type="binding site" evidence="8">
    <location>
        <position position="549"/>
    </location>
    <ligand>
        <name>Zn(2+)</name>
        <dbReference type="ChEBI" id="CHEBI:29105"/>
        <label>1</label>
    </ligand>
</feature>
<dbReference type="PROSITE" id="PS51845">
    <property type="entry name" value="PDEASE_I_2"/>
    <property type="match status" value="1"/>
</dbReference>
<evidence type="ECO:0000256" key="5">
    <source>
        <dbReference type="ARBA" id="ARBA00022737"/>
    </source>
</evidence>
<dbReference type="EC" id="3.1.4.35" evidence="3"/>
<dbReference type="InterPro" id="IPR036971">
    <property type="entry name" value="PDEase_catalytic_dom_sf"/>
</dbReference>
<protein>
    <recommendedName>
        <fullName evidence="3">3',5'-cyclic-GMP phosphodiesterase</fullName>
        <ecNumber evidence="3">3.1.4.35</ecNumber>
    </recommendedName>
</protein>
<comment type="cofactor">
    <cofactor evidence="1">
        <name>a divalent metal cation</name>
        <dbReference type="ChEBI" id="CHEBI:60240"/>
    </cofactor>
</comment>
<dbReference type="Pfam" id="PF00233">
    <property type="entry name" value="PDEase_I"/>
    <property type="match status" value="1"/>
</dbReference>
<dbReference type="SMART" id="SM00065">
    <property type="entry name" value="GAF"/>
    <property type="match status" value="2"/>
</dbReference>
<dbReference type="GO" id="GO:0047555">
    <property type="term" value="F:3',5'-cyclic-GMP phosphodiesterase activity"/>
    <property type="evidence" value="ECO:0007669"/>
    <property type="project" value="UniProtKB-EC"/>
</dbReference>
<organism evidence="10 11">
    <name type="scientific">Hermetia illucens</name>
    <name type="common">Black soldier fly</name>
    <dbReference type="NCBI Taxonomy" id="343691"/>
    <lineage>
        <taxon>Eukaryota</taxon>
        <taxon>Metazoa</taxon>
        <taxon>Ecdysozoa</taxon>
        <taxon>Arthropoda</taxon>
        <taxon>Hexapoda</taxon>
        <taxon>Insecta</taxon>
        <taxon>Pterygota</taxon>
        <taxon>Neoptera</taxon>
        <taxon>Endopterygota</taxon>
        <taxon>Diptera</taxon>
        <taxon>Brachycera</taxon>
        <taxon>Stratiomyomorpha</taxon>
        <taxon>Stratiomyidae</taxon>
        <taxon>Hermetiinae</taxon>
        <taxon>Hermetia</taxon>
    </lineage>
</organism>
<feature type="non-terminal residue" evidence="10">
    <location>
        <position position="1"/>
    </location>
</feature>
<dbReference type="SUPFAM" id="SSF55781">
    <property type="entry name" value="GAF domain-like"/>
    <property type="match status" value="2"/>
</dbReference>
<keyword evidence="4 8" id="KW-0479">Metal-binding</keyword>
<sequence length="738" mass="85827">MNITLETSEDDFEPHFRDRKIHDELYKKARRETKTQFEIKRNALSVLVPHIIRRRGTSIKKQEGDGDNSRPAAQPEIFLSPWITLDGRNLLNHLHQTAEDLKFITSSSGYLLYIVDDITNEIFICSKSLAEITGRRFTWKITGKSTIAAYVAKENRSVIVTDAKYTVEKEFPDGQDLGDFSAGDILAIPVRKKDICVAVIELTRNNGIPYTKVEQNHASYIANLAGRVIARNRKIIQKRKSEEVNDMLIDEMLRGMTENLDERDAFASYIVNSARKTLDAESVTFYQVHEESDEYERKITSDYNPVLYLDASKKKARIEKEKRLSTIIKNSKTVVNFTDVFNDPRFNKDTDRYVGMLIRSVLGVAVPKEKDACYGAIVAINKLAHEKFSSSDESYIAAFARYLMIFLEYQKMYDKQQYSETSNLSFVHFGMSLIARRYEHPEMYVLEETIYLPPDFYKFNFVPNDPDEKEIPKYIYHIFKSVNKYFPDKDAIYKFIFAVKKVYRKLPYHNFTTAFLACHCIYLIIYYYPSRFPSTLEKTALLMAGLLFDADHRGLSAKYMEAVGDPIMNHAYTTPMEMHHYRVSKILIKATKILEHIPEEKIPRFFRIFKECVLSSNMEFYIRRRVDVRVWIKTNTLDWNNQVHRTGIRTIIITASGFISPVKGLEYCQSVIEGIFDELFHEGDLLREMGIQPPATMDREIKNSSIISETTFLSHFTLPCFEMLRDLFPMTEILHKNT</sequence>
<feature type="binding site" evidence="8">
    <location>
        <position position="549"/>
    </location>
    <ligand>
        <name>Zn(2+)</name>
        <dbReference type="ChEBI" id="CHEBI:29105"/>
        <label>2</label>
    </ligand>
</feature>
<evidence type="ECO:0000256" key="2">
    <source>
        <dbReference type="ARBA" id="ARBA00007648"/>
    </source>
</evidence>
<dbReference type="EMBL" id="LR899009">
    <property type="protein sequence ID" value="CAD7078029.1"/>
    <property type="molecule type" value="Genomic_DNA"/>
</dbReference>
<evidence type="ECO:0000256" key="7">
    <source>
        <dbReference type="PIRSR" id="PIRSR623088-1"/>
    </source>
</evidence>
<evidence type="ECO:0000256" key="6">
    <source>
        <dbReference type="ARBA" id="ARBA00022801"/>
    </source>
</evidence>
<keyword evidence="6" id="KW-0378">Hydrolase</keyword>
<feature type="domain" description="PDEase" evidence="9">
    <location>
        <begin position="419"/>
        <end position="738"/>
    </location>
</feature>
<keyword evidence="5" id="KW-0677">Repeat</keyword>
<proteinExistence type="inferred from homology"/>
<dbReference type="InParanoid" id="A0A7R8YQ44"/>
<evidence type="ECO:0000256" key="8">
    <source>
        <dbReference type="PIRSR" id="PIRSR623088-3"/>
    </source>
</evidence>
<evidence type="ECO:0000256" key="1">
    <source>
        <dbReference type="ARBA" id="ARBA00001968"/>
    </source>
</evidence>
<dbReference type="InterPro" id="IPR003018">
    <property type="entry name" value="GAF"/>
</dbReference>
<dbReference type="Gene3D" id="1.10.1300.10">
    <property type="entry name" value="3'5'-cyclic nucleotide phosphodiesterase, catalytic domain"/>
    <property type="match status" value="1"/>
</dbReference>